<protein>
    <submittedName>
        <fullName evidence="1">Uncharacterized protein</fullName>
    </submittedName>
</protein>
<comment type="caution">
    <text evidence="1">The sequence shown here is derived from an EMBL/GenBank/DDBJ whole genome shotgun (WGS) entry which is preliminary data.</text>
</comment>
<name>A0ABM8RHG5_9BACT</name>
<accession>A0ABM8RHG5</accession>
<evidence type="ECO:0000313" key="2">
    <source>
        <dbReference type="Proteomes" id="UP000675880"/>
    </source>
</evidence>
<organism evidence="1 2">
    <name type="scientific">Nitrospira defluvii</name>
    <dbReference type="NCBI Taxonomy" id="330214"/>
    <lineage>
        <taxon>Bacteria</taxon>
        <taxon>Pseudomonadati</taxon>
        <taxon>Nitrospirota</taxon>
        <taxon>Nitrospiria</taxon>
        <taxon>Nitrospirales</taxon>
        <taxon>Nitrospiraceae</taxon>
        <taxon>Nitrospira</taxon>
    </lineage>
</organism>
<dbReference type="RefSeq" id="WP_213042464.1">
    <property type="nucleotide sequence ID" value="NZ_CAJNBJ010000016.1"/>
</dbReference>
<keyword evidence="2" id="KW-1185">Reference proteome</keyword>
<dbReference type="EMBL" id="CAJNBJ010000016">
    <property type="protein sequence ID" value="CAE6753375.1"/>
    <property type="molecule type" value="Genomic_DNA"/>
</dbReference>
<proteinExistence type="predicted"/>
<gene>
    <name evidence="1" type="ORF">NSPZN2_30283</name>
</gene>
<sequence>MLTYYRFFMFVVVAFCIVWTSSAGRASQELPVKKKLDGQIWLKESEAPPSRLRGDNNQLEPNGGPWFRLDTPKLNGTTFFERDLGRWKDPLTLPQSRTECSNWASGDIPFDGQWRTCVGWTVQWRWMYSTLRVQVSTAKQEDISKALDECLATAGVAGALTAIATGGSAGLSAFGASLQACLISKIPSLVSVTPSLPGGWGDWE</sequence>
<reference evidence="1 2" key="1">
    <citation type="submission" date="2021-02" db="EMBL/GenBank/DDBJ databases">
        <authorList>
            <person name="Han P."/>
        </authorList>
    </citation>
    <scope>NUCLEOTIDE SEQUENCE [LARGE SCALE GENOMIC DNA]</scope>
    <source>
        <strain evidence="1">Candidatus Nitrospira sp. ZN2</strain>
    </source>
</reference>
<evidence type="ECO:0000313" key="1">
    <source>
        <dbReference type="EMBL" id="CAE6753375.1"/>
    </source>
</evidence>
<dbReference type="Proteomes" id="UP000675880">
    <property type="component" value="Unassembled WGS sequence"/>
</dbReference>